<organism evidence="2 3">
    <name type="scientific">Limosa lapponica baueri</name>
    <dbReference type="NCBI Taxonomy" id="1758121"/>
    <lineage>
        <taxon>Eukaryota</taxon>
        <taxon>Metazoa</taxon>
        <taxon>Chordata</taxon>
        <taxon>Craniata</taxon>
        <taxon>Vertebrata</taxon>
        <taxon>Euteleostomi</taxon>
        <taxon>Archelosauria</taxon>
        <taxon>Archosauria</taxon>
        <taxon>Dinosauria</taxon>
        <taxon>Saurischia</taxon>
        <taxon>Theropoda</taxon>
        <taxon>Coelurosauria</taxon>
        <taxon>Aves</taxon>
        <taxon>Neognathae</taxon>
        <taxon>Neoaves</taxon>
        <taxon>Charadriiformes</taxon>
        <taxon>Scolopacidae</taxon>
        <taxon>Limosa</taxon>
    </lineage>
</organism>
<dbReference type="Proteomes" id="UP000233556">
    <property type="component" value="Unassembled WGS sequence"/>
</dbReference>
<sequence length="127" mass="13953">MEALELGSDSTSQAQKGRSPQDLEIRVATLVLLTSDLSQFPSTNPTISVAIDHLLPVDPSGNKFLEGRLLMATDLERWLSGYEVLQDCKVPDGVDKMSPCVSELLIQKQVSRITSGGNRKQQRNEVN</sequence>
<reference evidence="3" key="2">
    <citation type="submission" date="2017-12" db="EMBL/GenBank/DDBJ databases">
        <title>Genome sequence of the Bar-tailed Godwit (Limosa lapponica baueri).</title>
        <authorList>
            <person name="Lima N.C.B."/>
            <person name="Parody-Merino A.M."/>
            <person name="Battley P.F."/>
            <person name="Fidler A.E."/>
            <person name="Prosdocimi F."/>
        </authorList>
    </citation>
    <scope>NUCLEOTIDE SEQUENCE [LARGE SCALE GENOMIC DNA]</scope>
</reference>
<feature type="compositionally biased region" description="Polar residues" evidence="1">
    <location>
        <begin position="8"/>
        <end position="18"/>
    </location>
</feature>
<keyword evidence="3" id="KW-1185">Reference proteome</keyword>
<proteinExistence type="predicted"/>
<dbReference type="AlphaFoldDB" id="A0A2I0TT32"/>
<evidence type="ECO:0000313" key="2">
    <source>
        <dbReference type="EMBL" id="PKU36903.1"/>
    </source>
</evidence>
<accession>A0A2I0TT32</accession>
<dbReference type="EMBL" id="KZ507403">
    <property type="protein sequence ID" value="PKU36903.1"/>
    <property type="molecule type" value="Genomic_DNA"/>
</dbReference>
<gene>
    <name evidence="2" type="ORF">llap_12793</name>
</gene>
<evidence type="ECO:0000256" key="1">
    <source>
        <dbReference type="SAM" id="MobiDB-lite"/>
    </source>
</evidence>
<protein>
    <submittedName>
        <fullName evidence="2">Uncharacterized protein</fullName>
    </submittedName>
</protein>
<evidence type="ECO:0000313" key="3">
    <source>
        <dbReference type="Proteomes" id="UP000233556"/>
    </source>
</evidence>
<name>A0A2I0TT32_LIMLA</name>
<feature type="region of interest" description="Disordered" evidence="1">
    <location>
        <begin position="1"/>
        <end position="21"/>
    </location>
</feature>
<reference evidence="3" key="1">
    <citation type="submission" date="2017-11" db="EMBL/GenBank/DDBJ databases">
        <authorList>
            <person name="Lima N.C."/>
            <person name="Parody-Merino A.M."/>
            <person name="Battley P.F."/>
            <person name="Fidler A.E."/>
            <person name="Prosdocimi F."/>
        </authorList>
    </citation>
    <scope>NUCLEOTIDE SEQUENCE [LARGE SCALE GENOMIC DNA]</scope>
</reference>